<feature type="compositionally biased region" description="Basic and acidic residues" evidence="1">
    <location>
        <begin position="121"/>
        <end position="132"/>
    </location>
</feature>
<evidence type="ECO:0000313" key="2">
    <source>
        <dbReference type="EMBL" id="KAJ8257016.1"/>
    </source>
</evidence>
<feature type="compositionally biased region" description="Low complexity" evidence="1">
    <location>
        <begin position="212"/>
        <end position="225"/>
    </location>
</feature>
<keyword evidence="3" id="KW-1185">Reference proteome</keyword>
<comment type="caution">
    <text evidence="2">The sequence shown here is derived from an EMBL/GenBank/DDBJ whole genome shotgun (WGS) entry which is preliminary data.</text>
</comment>
<dbReference type="AlphaFoldDB" id="A0A9Q1D393"/>
<dbReference type="Gene3D" id="1.10.8.10">
    <property type="entry name" value="DNA helicase RuvA subunit, C-terminal domain"/>
    <property type="match status" value="1"/>
</dbReference>
<feature type="compositionally biased region" description="Basic and acidic residues" evidence="1">
    <location>
        <begin position="190"/>
        <end position="204"/>
    </location>
</feature>
<sequence length="369" mass="39850">MLSSEAARVRRFWHALRGLRERSPASPGRQPSRCPAPPGSGAASSFPRVLKTPAGSKAWGIFQQKGFLESPDVSGKLWKPLVNGRLPGGEYDVLPPRQPSPPPLPPPASALSQRLHGSLAEGERGHRGGADRGEDEYQVPSSHPATANNSHQPLPCVSAQSTPSRERLGNGHCVHMSPERPADRKKHKAFEHEDLFGTLPRHEPAPPPPPSRHSFVEVSSSSPASCTRARRPASGHDPVPFSPEFFDLLSGAGAPAAVWRQEGDSSKSAARVSQEYNHLPPTAVLADGLQAPARPPKPPPRNTPPEVHHRRHHGKTPSGHSADAKIAKLMGEGYSFEDVKRALMIAQNKVDVARNILREFALVAPRLNL</sequence>
<evidence type="ECO:0000256" key="1">
    <source>
        <dbReference type="SAM" id="MobiDB-lite"/>
    </source>
</evidence>
<feature type="region of interest" description="Disordered" evidence="1">
    <location>
        <begin position="288"/>
        <end position="323"/>
    </location>
</feature>
<organism evidence="2 3">
    <name type="scientific">Conger conger</name>
    <name type="common">Conger eel</name>
    <name type="synonym">Muraena conger</name>
    <dbReference type="NCBI Taxonomy" id="82655"/>
    <lineage>
        <taxon>Eukaryota</taxon>
        <taxon>Metazoa</taxon>
        <taxon>Chordata</taxon>
        <taxon>Craniata</taxon>
        <taxon>Vertebrata</taxon>
        <taxon>Euteleostomi</taxon>
        <taxon>Actinopterygii</taxon>
        <taxon>Neopterygii</taxon>
        <taxon>Teleostei</taxon>
        <taxon>Anguilliformes</taxon>
        <taxon>Congridae</taxon>
        <taxon>Conger</taxon>
    </lineage>
</organism>
<dbReference type="Proteomes" id="UP001152803">
    <property type="component" value="Unassembled WGS sequence"/>
</dbReference>
<name>A0A9Q1D393_CONCO</name>
<accession>A0A9Q1D393</accession>
<dbReference type="EMBL" id="JAFJMO010000014">
    <property type="protein sequence ID" value="KAJ8257016.1"/>
    <property type="molecule type" value="Genomic_DNA"/>
</dbReference>
<gene>
    <name evidence="2" type="ORF">COCON_G00191680</name>
</gene>
<feature type="compositionally biased region" description="Polar residues" evidence="1">
    <location>
        <begin position="139"/>
        <end position="163"/>
    </location>
</feature>
<feature type="compositionally biased region" description="Pro residues" evidence="1">
    <location>
        <begin position="293"/>
        <end position="303"/>
    </location>
</feature>
<feature type="region of interest" description="Disordered" evidence="1">
    <location>
        <begin position="71"/>
        <end position="239"/>
    </location>
</feature>
<evidence type="ECO:0000313" key="3">
    <source>
        <dbReference type="Proteomes" id="UP001152803"/>
    </source>
</evidence>
<feature type="region of interest" description="Disordered" evidence="1">
    <location>
        <begin position="18"/>
        <end position="49"/>
    </location>
</feature>
<reference evidence="2" key="1">
    <citation type="journal article" date="2023" name="Science">
        <title>Genome structures resolve the early diversification of teleost fishes.</title>
        <authorList>
            <person name="Parey E."/>
            <person name="Louis A."/>
            <person name="Montfort J."/>
            <person name="Bouchez O."/>
            <person name="Roques C."/>
            <person name="Iampietro C."/>
            <person name="Lluch J."/>
            <person name="Castinel A."/>
            <person name="Donnadieu C."/>
            <person name="Desvignes T."/>
            <person name="Floi Bucao C."/>
            <person name="Jouanno E."/>
            <person name="Wen M."/>
            <person name="Mejri S."/>
            <person name="Dirks R."/>
            <person name="Jansen H."/>
            <person name="Henkel C."/>
            <person name="Chen W.J."/>
            <person name="Zahm M."/>
            <person name="Cabau C."/>
            <person name="Klopp C."/>
            <person name="Thompson A.W."/>
            <person name="Robinson-Rechavi M."/>
            <person name="Braasch I."/>
            <person name="Lecointre G."/>
            <person name="Bobe J."/>
            <person name="Postlethwait J.H."/>
            <person name="Berthelot C."/>
            <person name="Roest Crollius H."/>
            <person name="Guiguen Y."/>
        </authorList>
    </citation>
    <scope>NUCLEOTIDE SEQUENCE</scope>
    <source>
        <strain evidence="2">Concon-B</strain>
    </source>
</reference>
<dbReference type="CDD" id="cd14392">
    <property type="entry name" value="UBA_Cbl-b"/>
    <property type="match status" value="1"/>
</dbReference>
<dbReference type="OrthoDB" id="8900450at2759"/>
<proteinExistence type="predicted"/>
<feature type="compositionally biased region" description="Pro residues" evidence="1">
    <location>
        <begin position="96"/>
        <end position="108"/>
    </location>
</feature>
<protein>
    <submittedName>
        <fullName evidence="2">Uncharacterized protein</fullName>
    </submittedName>
</protein>